<keyword evidence="3" id="KW-1185">Reference proteome</keyword>
<evidence type="ECO:0000313" key="2">
    <source>
        <dbReference type="EMBL" id="MVN58825.1"/>
    </source>
</evidence>
<organism evidence="2 3">
    <name type="scientific">Adlercreutzia rubneri</name>
    <dbReference type="NCBI Taxonomy" id="2916441"/>
    <lineage>
        <taxon>Bacteria</taxon>
        <taxon>Bacillati</taxon>
        <taxon>Actinomycetota</taxon>
        <taxon>Coriobacteriia</taxon>
        <taxon>Eggerthellales</taxon>
        <taxon>Eggerthellaceae</taxon>
        <taxon>Adlercreutzia</taxon>
    </lineage>
</organism>
<protein>
    <submittedName>
        <fullName evidence="2">Uncharacterized protein</fullName>
    </submittedName>
</protein>
<dbReference type="EMBL" id="WPOO01000008">
    <property type="protein sequence ID" value="MVN58825.1"/>
    <property type="molecule type" value="Genomic_DNA"/>
</dbReference>
<evidence type="ECO:0000313" key="3">
    <source>
        <dbReference type="Proteomes" id="UP000488839"/>
    </source>
</evidence>
<accession>A0A7K1T5B9</accession>
<reference evidence="2 3" key="1">
    <citation type="submission" date="2019-11" db="EMBL/GenBank/DDBJ databases">
        <title>Whole genome shotgun sequencing (WGS) data from Adlercreutzia equolifaciens ResAG-91, Eggerthella lenta MRI-F36, MRI-F37, MRI-F40, ResAG-49, ResAG-88, ResAG-121, ResAG-145, and Gordonibacter sp. ResAG-5, ResAG-26, ResAG-43, ResAG-50, ResAG-59.</title>
        <authorList>
            <person name="Stoll D.A."/>
            <person name="Danylec N."/>
            <person name="Franz C.M.A.P."/>
            <person name="Huch M."/>
        </authorList>
    </citation>
    <scope>NUCLEOTIDE SEQUENCE [LARGE SCALE GENOMIC DNA]</scope>
    <source>
        <strain evidence="2 3">ResAG-91</strain>
    </source>
</reference>
<gene>
    <name evidence="2" type="ORF">GO707_06265</name>
</gene>
<dbReference type="AlphaFoldDB" id="A0A7K1T5B9"/>
<keyword evidence="1" id="KW-0812">Transmembrane</keyword>
<keyword evidence="1" id="KW-1133">Transmembrane helix</keyword>
<name>A0A7K1T5B9_9ACTN</name>
<feature type="transmembrane region" description="Helical" evidence="1">
    <location>
        <begin position="31"/>
        <end position="54"/>
    </location>
</feature>
<evidence type="ECO:0000256" key="1">
    <source>
        <dbReference type="SAM" id="Phobius"/>
    </source>
</evidence>
<comment type="caution">
    <text evidence="2">The sequence shown here is derived from an EMBL/GenBank/DDBJ whole genome shotgun (WGS) entry which is preliminary data.</text>
</comment>
<sequence>MSTDTPSTDTADVSSAASLATLVHRRQNLQILATFAALVALVLLLNLTPVPGWVCSFIELEPDVPADLLGEAYWDDCFGGPLGDFAAGSLPRPEHLSYAPEADQFLAELEKLAAQEGAIEAAEAEQAAAEQSEKES</sequence>
<dbReference type="RefSeq" id="WP_157012554.1">
    <property type="nucleotide sequence ID" value="NZ_JARFIT010000004.1"/>
</dbReference>
<dbReference type="Proteomes" id="UP000488839">
    <property type="component" value="Unassembled WGS sequence"/>
</dbReference>
<proteinExistence type="predicted"/>
<keyword evidence="1" id="KW-0472">Membrane</keyword>